<dbReference type="OrthoDB" id="7868515at2"/>
<gene>
    <name evidence="1" type="ORF">SAMN04487972_10116</name>
</gene>
<dbReference type="AlphaFoldDB" id="A0A1I0SE91"/>
<dbReference type="Proteomes" id="UP000182312">
    <property type="component" value="Unassembled WGS sequence"/>
</dbReference>
<dbReference type="EMBL" id="FOJO01000001">
    <property type="protein sequence ID" value="SFA37819.1"/>
    <property type="molecule type" value="Genomic_DNA"/>
</dbReference>
<accession>A0A1I0SE91</accession>
<evidence type="ECO:0000313" key="1">
    <source>
        <dbReference type="EMBL" id="SFA37819.1"/>
    </source>
</evidence>
<evidence type="ECO:0000313" key="2">
    <source>
        <dbReference type="Proteomes" id="UP000182312"/>
    </source>
</evidence>
<reference evidence="1 2" key="1">
    <citation type="submission" date="2016-10" db="EMBL/GenBank/DDBJ databases">
        <authorList>
            <person name="de Groot N.N."/>
        </authorList>
    </citation>
    <scope>NUCLEOTIDE SEQUENCE [LARGE SCALE GENOMIC DNA]</scope>
    <source>
        <strain evidence="1 2">CGMCC 1.6117</strain>
    </source>
</reference>
<proteinExistence type="predicted"/>
<organism evidence="1 2">
    <name type="scientific">Paracoccus halophilus</name>
    <dbReference type="NCBI Taxonomy" id="376733"/>
    <lineage>
        <taxon>Bacteria</taxon>
        <taxon>Pseudomonadati</taxon>
        <taxon>Pseudomonadota</taxon>
        <taxon>Alphaproteobacteria</taxon>
        <taxon>Rhodobacterales</taxon>
        <taxon>Paracoccaceae</taxon>
        <taxon>Paracoccus</taxon>
    </lineage>
</organism>
<sequence length="214" mass="22720">MAEVEVTGPVRDQTGNAPIDATIEFRLRHRPADSALVAGGGVTIAPVGDGNFTARLYREPGLPTVYDVIMHHRPFTGAEIVSEDIGPIVIEADGTYPIASLMPLKIPPGATDTAEIRQGDRLEFGGVWLDEWNRPINHAGIAISSSMLGPDGTTRALAVTKGAPESGSFAIAMDLAATMTLPVGTHQIDVKFSAPDRVVRTITSQIEVKTRTTP</sequence>
<dbReference type="RefSeq" id="WP_139221575.1">
    <property type="nucleotide sequence ID" value="NZ_FOJO01000001.1"/>
</dbReference>
<protein>
    <submittedName>
        <fullName evidence="1">Uncharacterized protein</fullName>
    </submittedName>
</protein>
<name>A0A1I0SE91_9RHOB</name>